<accession>A0A9P7KES0</accession>
<dbReference type="Pfam" id="PF04855">
    <property type="entry name" value="SNF5"/>
    <property type="match status" value="1"/>
</dbReference>
<evidence type="ECO:0000313" key="3">
    <source>
        <dbReference type="Proteomes" id="UP000775547"/>
    </source>
</evidence>
<feature type="region of interest" description="Disordered" evidence="1">
    <location>
        <begin position="315"/>
        <end position="679"/>
    </location>
</feature>
<feature type="compositionally biased region" description="Pro residues" evidence="1">
    <location>
        <begin position="642"/>
        <end position="656"/>
    </location>
</feature>
<feature type="region of interest" description="Disordered" evidence="1">
    <location>
        <begin position="948"/>
        <end position="978"/>
    </location>
</feature>
<evidence type="ECO:0008006" key="4">
    <source>
        <dbReference type="Google" id="ProtNLM"/>
    </source>
</evidence>
<feature type="region of interest" description="Disordered" evidence="1">
    <location>
        <begin position="1399"/>
        <end position="1519"/>
    </location>
</feature>
<sequence>MNNNSNANLYQQQLYAGGNASGGINPAILAAFQNQNANKPKYPAGGGAVNPAQLMNGMGMTQGMHTGIPMQQLANTSMSMNPAQLLQQQQLMNGMGMPGGNSNNNMMGSINPAALSSSASTSQPTQSPVSGGPGNGPSISSILGLTPAQYNALPSHEKQQKMMLIASQQQQANMREQFREKQLLQQHQQQTQAQQLHGMMGAGGAMGSQAQPQQFRDPMQQQQFRDGMGGMGMNMAGMNTGGMNTGGMNLGGMNMGAMGVGGSGGGVGPTQQQFREQILQSYQQQQQPQQQQQMMNNVGMAMNMGGMGGNTGMGMGVGGMFPNQQPHSQGAPHQHQQNTNQDLLQGLMGAPGRTSSAMGGFYDRPLSSSGSASGALPQQQQLQPQQGQGQGGMMLPPSIPRGPSGNPGIPMGMNMGTPMRNVSGGSMRPPSRAMSGTPVNANGANVNGRGMSPSQNQQQGQGMAANPYPQSQQQQFGGQGPRTFSPGPQGPQQQQPPTPLALRSTPTPGPAPTSASPPIPGSPYRGAKRKITADVGSPIGLGMGPPTNGFQPQPSPSPAQALKRPPSSMGGAVNGVADIPRPPTQPPQQQQQSQPPPQRQPSVSRQSSVPIASKAPSVPPTPVATSSTSAPAAARPSTPAAAPTPTPAPVPAPTPAAPTTTITPAPPQPPKPQAPPQVIPILPPLPANVSLNPVVTRVTVVPLISSLSTIPALEPQQIEDVKGWMAADKAYQGTFTEMRERMAAEARTALYRADWWEKGGGSEGGNVNRWRRPREGFDVRYPRTKKSDGRSRRGIRREGLRLPRKLDAVDANRPEQLVPIRLEFDVEHHKMRDTFVWNLHDPVVTPENFAQTVVEDYNLSANYHVIITKAIQDQLSDYRVHSGLYDEAGEPQSPVLSHSIGAGVEDPGPTHGRLDTQEESWWVGWRERVHKLERVRSKSRSKSRRRVKRRRKVDDIKGEEEDGVDGDVEDGDDLAPEKDDVQWDKSLTLEEMEVNEATMHEELRILIKLDIIVGSMKLDDQFEWDLENEHASPEDFAEVYAQELGLNGEFKTAIAHSIREQVQTFQKSLFLVGHPSDGSAIQDDDLRFSFLPSLTSATRPLDQVQSYTPLLNYLSDGEIERTEKERDKDMNKRRKRNTRGRRGIALPDREPIRTYRTPAIGFPELDPATLALAVAANAPMSRRAAAAAASLTIANMVASENGTAFLPQVAVPSAAVPPPAPKDKKTAKGHFKAPPYPPSVLRPRAHVTAPTFSTAADVSKLPAPLENDPPPPVISSHAVIGTAQPPDSKVSRNITAKRAKELEREAKEKEFADGQHPNMIDGVWHCSNCGCPDSIAIGRRKGPLGDKSQCGICGKYWHRHRRPRPVEYNPDPAFHSGIKRDLEVAKVAASAKKKGGAAALRAQSSALPAETSEPQTPSRSNGDFDASARQSPIPTNDDDRAISPVSTASSASEPPLAQRVNGSSHRRASTPPAFGTPAPTSNAKGEPSPAKNILANKDTKAPDMTVSPTSPTKPLATPPQWLSSAKAAMMARYPNDKFDIILRKVNATSSPEWRIKCLDCPGKLYTPGPGETLANYEVHLKNRQHRQRVNDRINSGVES</sequence>
<feature type="compositionally biased region" description="Basic residues" evidence="1">
    <location>
        <begin position="1131"/>
        <end position="1142"/>
    </location>
</feature>
<dbReference type="PANTHER" id="PTHR12460">
    <property type="entry name" value="CYCLIN-DEPENDENT KINASE INHIBITOR-RELATED PROTEIN"/>
    <property type="match status" value="1"/>
</dbReference>
<comment type="caution">
    <text evidence="2">The sequence shown here is derived from an EMBL/GenBank/DDBJ whole genome shotgun (WGS) entry which is preliminary data.</text>
</comment>
<feature type="compositionally biased region" description="Low complexity" evidence="1">
    <location>
        <begin position="184"/>
        <end position="199"/>
    </location>
</feature>
<dbReference type="GO" id="GO:0000993">
    <property type="term" value="F:RNA polymerase II complex binding"/>
    <property type="evidence" value="ECO:0007669"/>
    <property type="project" value="TreeGrafter"/>
</dbReference>
<feature type="compositionally biased region" description="Polar residues" evidence="1">
    <location>
        <begin position="1402"/>
        <end position="1421"/>
    </location>
</feature>
<name>A0A9P7KES0_9AGAR</name>
<feature type="compositionally biased region" description="Acidic residues" evidence="1">
    <location>
        <begin position="957"/>
        <end position="974"/>
    </location>
</feature>
<organism evidence="2 3">
    <name type="scientific">Asterophora parasitica</name>
    <dbReference type="NCBI Taxonomy" id="117018"/>
    <lineage>
        <taxon>Eukaryota</taxon>
        <taxon>Fungi</taxon>
        <taxon>Dikarya</taxon>
        <taxon>Basidiomycota</taxon>
        <taxon>Agaricomycotina</taxon>
        <taxon>Agaricomycetes</taxon>
        <taxon>Agaricomycetidae</taxon>
        <taxon>Agaricales</taxon>
        <taxon>Tricholomatineae</taxon>
        <taxon>Lyophyllaceae</taxon>
        <taxon>Asterophora</taxon>
    </lineage>
</organism>
<reference evidence="2" key="2">
    <citation type="submission" date="2021-10" db="EMBL/GenBank/DDBJ databases">
        <title>Phylogenomics reveals ancestral predisposition of the termite-cultivated fungus Termitomyces towards a domesticated lifestyle.</title>
        <authorList>
            <person name="Auxier B."/>
            <person name="Grum-Grzhimaylo A."/>
            <person name="Cardenas M.E."/>
            <person name="Lodge J.D."/>
            <person name="Laessoe T."/>
            <person name="Pedersen O."/>
            <person name="Smith M.E."/>
            <person name="Kuyper T.W."/>
            <person name="Franco-Molano E.A."/>
            <person name="Baroni T.J."/>
            <person name="Aanen D.K."/>
        </authorList>
    </citation>
    <scope>NUCLEOTIDE SEQUENCE</scope>
    <source>
        <strain evidence="2">AP01</strain>
        <tissue evidence="2">Mycelium</tissue>
    </source>
</reference>
<gene>
    <name evidence="2" type="ORF">DXG03_006774</name>
</gene>
<feature type="region of interest" description="Disordered" evidence="1">
    <location>
        <begin position="101"/>
        <end position="143"/>
    </location>
</feature>
<feature type="compositionally biased region" description="Low complexity" evidence="1">
    <location>
        <begin position="623"/>
        <end position="641"/>
    </location>
</feature>
<dbReference type="Proteomes" id="UP000775547">
    <property type="component" value="Unassembled WGS sequence"/>
</dbReference>
<dbReference type="GO" id="GO:0000228">
    <property type="term" value="C:nuclear chromosome"/>
    <property type="evidence" value="ECO:0007669"/>
    <property type="project" value="InterPro"/>
</dbReference>
<proteinExistence type="predicted"/>
<feature type="region of interest" description="Disordered" evidence="1">
    <location>
        <begin position="184"/>
        <end position="217"/>
    </location>
</feature>
<feature type="compositionally biased region" description="Basic and acidic residues" evidence="1">
    <location>
        <begin position="1121"/>
        <end position="1130"/>
    </location>
</feature>
<evidence type="ECO:0000313" key="2">
    <source>
        <dbReference type="EMBL" id="KAG5645151.1"/>
    </source>
</evidence>
<feature type="compositionally biased region" description="Low complexity" evidence="1">
    <location>
        <begin position="365"/>
        <end position="387"/>
    </location>
</feature>
<feature type="compositionally biased region" description="Pro residues" evidence="1">
    <location>
        <begin position="507"/>
        <end position="521"/>
    </location>
</feature>
<dbReference type="OrthoDB" id="515064at2759"/>
<feature type="compositionally biased region" description="Low complexity" evidence="1">
    <location>
        <begin position="402"/>
        <end position="419"/>
    </location>
</feature>
<feature type="compositionally biased region" description="Low complexity" evidence="1">
    <location>
        <begin position="600"/>
        <end position="616"/>
    </location>
</feature>
<dbReference type="PRINTS" id="PR01217">
    <property type="entry name" value="PRICHEXTENSN"/>
</dbReference>
<dbReference type="GO" id="GO:0031124">
    <property type="term" value="P:mRNA 3'-end processing"/>
    <property type="evidence" value="ECO:0007669"/>
    <property type="project" value="TreeGrafter"/>
</dbReference>
<reference evidence="2" key="1">
    <citation type="submission" date="2020-07" db="EMBL/GenBank/DDBJ databases">
        <authorList>
            <person name="Nieuwenhuis M."/>
            <person name="Van De Peppel L.J.J."/>
        </authorList>
    </citation>
    <scope>NUCLEOTIDE SEQUENCE</scope>
    <source>
        <strain evidence="2">AP01</strain>
        <tissue evidence="2">Mycelium</tissue>
    </source>
</reference>
<feature type="region of interest" description="Disordered" evidence="1">
    <location>
        <begin position="1121"/>
        <end position="1142"/>
    </location>
</feature>
<dbReference type="PANTHER" id="PTHR12460:SF40">
    <property type="entry name" value="REGULATION OF NUCLEAR PRE-MRNA DOMAIN-CONTAINING PROTEIN 2"/>
    <property type="match status" value="1"/>
</dbReference>
<dbReference type="InterPro" id="IPR006939">
    <property type="entry name" value="SNF5"/>
</dbReference>
<protein>
    <recommendedName>
        <fullName evidence="4">SNF5-domain-containing protein</fullName>
    </recommendedName>
</protein>
<keyword evidence="3" id="KW-1185">Reference proteome</keyword>
<feature type="region of interest" description="Disordered" evidence="1">
    <location>
        <begin position="886"/>
        <end position="915"/>
    </location>
</feature>
<evidence type="ECO:0000256" key="1">
    <source>
        <dbReference type="SAM" id="MobiDB-lite"/>
    </source>
</evidence>
<feature type="compositionally biased region" description="Low complexity" evidence="1">
    <location>
        <begin position="207"/>
        <end position="217"/>
    </location>
</feature>
<feature type="compositionally biased region" description="Low complexity" evidence="1">
    <location>
        <begin position="439"/>
        <end position="476"/>
    </location>
</feature>
<feature type="region of interest" description="Disordered" evidence="1">
    <location>
        <begin position="1216"/>
        <end position="1243"/>
    </location>
</feature>
<feature type="compositionally biased region" description="Polar residues" evidence="1">
    <location>
        <begin position="334"/>
        <end position="343"/>
    </location>
</feature>
<dbReference type="GO" id="GO:0006338">
    <property type="term" value="P:chromatin remodeling"/>
    <property type="evidence" value="ECO:0007669"/>
    <property type="project" value="InterPro"/>
</dbReference>
<dbReference type="EMBL" id="JABCKV010000047">
    <property type="protein sequence ID" value="KAG5645151.1"/>
    <property type="molecule type" value="Genomic_DNA"/>
</dbReference>
<feature type="compositionally biased region" description="Pro residues" evidence="1">
    <location>
        <begin position="664"/>
        <end position="679"/>
    </location>
</feature>